<organism evidence="2 3">
    <name type="scientific">Polarella glacialis</name>
    <name type="common">Dinoflagellate</name>
    <dbReference type="NCBI Taxonomy" id="89957"/>
    <lineage>
        <taxon>Eukaryota</taxon>
        <taxon>Sar</taxon>
        <taxon>Alveolata</taxon>
        <taxon>Dinophyceae</taxon>
        <taxon>Suessiales</taxon>
        <taxon>Suessiaceae</taxon>
        <taxon>Polarella</taxon>
    </lineage>
</organism>
<accession>A0A813LKK5</accession>
<feature type="region of interest" description="Disordered" evidence="1">
    <location>
        <begin position="313"/>
        <end position="338"/>
    </location>
</feature>
<feature type="region of interest" description="Disordered" evidence="1">
    <location>
        <begin position="119"/>
        <end position="206"/>
    </location>
</feature>
<evidence type="ECO:0000313" key="2">
    <source>
        <dbReference type="EMBL" id="CAE8733611.1"/>
    </source>
</evidence>
<reference evidence="2" key="1">
    <citation type="submission" date="2021-02" db="EMBL/GenBank/DDBJ databases">
        <authorList>
            <person name="Dougan E. K."/>
            <person name="Rhodes N."/>
            <person name="Thang M."/>
            <person name="Chan C."/>
        </authorList>
    </citation>
    <scope>NUCLEOTIDE SEQUENCE</scope>
</reference>
<protein>
    <submittedName>
        <fullName evidence="2">Uncharacterized protein</fullName>
    </submittedName>
</protein>
<feature type="compositionally biased region" description="Low complexity" evidence="1">
    <location>
        <begin position="313"/>
        <end position="327"/>
    </location>
</feature>
<comment type="caution">
    <text evidence="2">The sequence shown here is derived from an EMBL/GenBank/DDBJ whole genome shotgun (WGS) entry which is preliminary data.</text>
</comment>
<feature type="compositionally biased region" description="Polar residues" evidence="1">
    <location>
        <begin position="188"/>
        <end position="198"/>
    </location>
</feature>
<feature type="compositionally biased region" description="Low complexity" evidence="1">
    <location>
        <begin position="154"/>
        <end position="174"/>
    </location>
</feature>
<proteinExistence type="predicted"/>
<name>A0A813LKK5_POLGL</name>
<evidence type="ECO:0000313" key="3">
    <source>
        <dbReference type="Proteomes" id="UP000626109"/>
    </source>
</evidence>
<dbReference type="EMBL" id="CAJNNW010036368">
    <property type="protein sequence ID" value="CAE8733611.1"/>
    <property type="molecule type" value="Genomic_DNA"/>
</dbReference>
<sequence length="376" mass="39707">MDHEGNLLMCYRTEGIPTKHLRDYVHSANAVCVRNSEGSFAERQRRLDRRLRQSREISKADLVQRNIVQGINVVRRGIHTVEVALRHRPRLGEMIATKRLPPDYLDQLFPDSAHLRVAERPGPQLGTGPLRDPYQGGKAPVSLHQLLPPPPSSAQPGNYSSSQWQPSSSSYAAPEQVSSAGNGLHVQGGQNLHGQAQPWSMPPSPQVGSLDPAMLAAMMVQAAIMAGNRPPGGPAAMNPGSQMLGPGSQTAGLAAVPPQWRATGGPVLPPFFQPVSMAGAAASQGPEVYMTSPSSPAFIGSCGGLGGLSGLGPQSQSAAAGAPQRAPKPSLQAQRTATSPYALGSRVMTPPFVMLMEDFCDRMLGHSETVVSGSGY</sequence>
<gene>
    <name evidence="2" type="ORF">PGLA2088_LOCUS46905</name>
</gene>
<dbReference type="Proteomes" id="UP000626109">
    <property type="component" value="Unassembled WGS sequence"/>
</dbReference>
<evidence type="ECO:0000256" key="1">
    <source>
        <dbReference type="SAM" id="MobiDB-lite"/>
    </source>
</evidence>
<dbReference type="AlphaFoldDB" id="A0A813LKK5"/>